<reference evidence="2" key="1">
    <citation type="submission" date="2025-08" db="UniProtKB">
        <authorList>
            <consortium name="RefSeq"/>
        </authorList>
    </citation>
    <scope>IDENTIFICATION</scope>
    <source>
        <tissue evidence="2">Muscle</tissue>
    </source>
</reference>
<keyword evidence="1" id="KW-1185">Reference proteome</keyword>
<gene>
    <name evidence="2" type="primary">LOC111084071</name>
</gene>
<dbReference type="Proteomes" id="UP000694941">
    <property type="component" value="Unplaced"/>
</dbReference>
<accession>A0ABM1RYW2</accession>
<name>A0ABM1RYW2_LIMPO</name>
<dbReference type="GeneID" id="111084071"/>
<protein>
    <submittedName>
        <fullName evidence="2">Uncharacterized protein LOC111084071</fullName>
    </submittedName>
</protein>
<organism evidence="1 2">
    <name type="scientific">Limulus polyphemus</name>
    <name type="common">Atlantic horseshoe crab</name>
    <dbReference type="NCBI Taxonomy" id="6850"/>
    <lineage>
        <taxon>Eukaryota</taxon>
        <taxon>Metazoa</taxon>
        <taxon>Ecdysozoa</taxon>
        <taxon>Arthropoda</taxon>
        <taxon>Chelicerata</taxon>
        <taxon>Merostomata</taxon>
        <taxon>Xiphosura</taxon>
        <taxon>Limulidae</taxon>
        <taxon>Limulus</taxon>
    </lineage>
</organism>
<proteinExistence type="predicted"/>
<evidence type="ECO:0000313" key="1">
    <source>
        <dbReference type="Proteomes" id="UP000694941"/>
    </source>
</evidence>
<evidence type="ECO:0000313" key="2">
    <source>
        <dbReference type="RefSeq" id="XP_022236567.1"/>
    </source>
</evidence>
<sequence>MKVVVMMNDPDAVIYLDKLRGYPDCQAEINAGRATFLLPLDNINACGTIRVLNKITGERIFYHRVVIDHQMEPKEIILVKCIIPSGSHQLSWHNKTKRNVLPENFVEPE</sequence>
<dbReference type="RefSeq" id="XP_022236567.1">
    <property type="nucleotide sequence ID" value="XM_022380859.1"/>
</dbReference>